<feature type="coiled-coil region" evidence="4">
    <location>
        <begin position="377"/>
        <end position="404"/>
    </location>
</feature>
<dbReference type="GO" id="GO:0003677">
    <property type="term" value="F:DNA binding"/>
    <property type="evidence" value="ECO:0007669"/>
    <property type="project" value="UniProtKB-KW"/>
</dbReference>
<dbReference type="GO" id="GO:0009307">
    <property type="term" value="P:DNA restriction-modification system"/>
    <property type="evidence" value="ECO:0007669"/>
    <property type="project" value="UniProtKB-KW"/>
</dbReference>
<dbReference type="AlphaFoldDB" id="A0A2A5ST47"/>
<evidence type="ECO:0000313" key="6">
    <source>
        <dbReference type="EMBL" id="PCS18451.1"/>
    </source>
</evidence>
<reference evidence="6 7" key="1">
    <citation type="submission" date="2014-12" db="EMBL/GenBank/DDBJ databases">
        <title>Draft genome sequences of 10 type strains of Lactococcus.</title>
        <authorList>
            <person name="Sun Z."/>
            <person name="Zhong Z."/>
            <person name="Liu W."/>
            <person name="Zhang W."/>
            <person name="Zhang H."/>
        </authorList>
    </citation>
    <scope>NUCLEOTIDE SEQUENCE [LARGE SCALE GENOMIC DNA]</scope>
    <source>
        <strain evidence="6 7">DSM 21502</strain>
    </source>
</reference>
<evidence type="ECO:0000256" key="4">
    <source>
        <dbReference type="SAM" id="Coils"/>
    </source>
</evidence>
<dbReference type="Gene3D" id="3.90.220.20">
    <property type="entry name" value="DNA methylase specificity domains"/>
    <property type="match status" value="2"/>
</dbReference>
<dbReference type="Gene3D" id="1.10.287.1120">
    <property type="entry name" value="Bipartite methylase S protein"/>
    <property type="match status" value="1"/>
</dbReference>
<dbReference type="EMBL" id="JXKC01000005">
    <property type="protein sequence ID" value="PCS18451.1"/>
    <property type="molecule type" value="Genomic_DNA"/>
</dbReference>
<organism evidence="6 7">
    <name type="scientific">Lactococcus cremoris subsp. tructae</name>
    <dbReference type="NCBI Taxonomy" id="542833"/>
    <lineage>
        <taxon>Bacteria</taxon>
        <taxon>Bacillati</taxon>
        <taxon>Bacillota</taxon>
        <taxon>Bacilli</taxon>
        <taxon>Lactobacillales</taxon>
        <taxon>Streptococcaceae</taxon>
        <taxon>Lactococcus</taxon>
    </lineage>
</organism>
<evidence type="ECO:0000259" key="5">
    <source>
        <dbReference type="Pfam" id="PF01420"/>
    </source>
</evidence>
<comment type="caution">
    <text evidence="6">The sequence shown here is derived from an EMBL/GenBank/DDBJ whole genome shotgun (WGS) entry which is preliminary data.</text>
</comment>
<evidence type="ECO:0000256" key="2">
    <source>
        <dbReference type="ARBA" id="ARBA00022747"/>
    </source>
</evidence>
<proteinExistence type="inferred from homology"/>
<dbReference type="InterPro" id="IPR052021">
    <property type="entry name" value="Type-I_RS_S_subunit"/>
</dbReference>
<evidence type="ECO:0000256" key="1">
    <source>
        <dbReference type="ARBA" id="ARBA00010923"/>
    </source>
</evidence>
<comment type="similarity">
    <text evidence="1">Belongs to the type-I restriction system S methylase family.</text>
</comment>
<sequence>MRKFEDLLDSKDGVRRGPFGSALKKEFFVENSEYVVYEQQNAIYDNYHTRYKITKEKFDELSKFKLNPGDFIMSGAGTIGRISRVPDGVKLGVFNQALIRFRINPEITDSEYFIQFVRADFMQKNLTGANPGSAITNLVPMSEVKKWEIKAPHLEEQEKIGSFFAQLDNTIALHQRKLDLLKEQKKGYLQKMFPKNGAKVPELRFAGFADDWEQRKFFESIASTIDFRGRTPKKLGMDWSDSGYLALSALNVKNGYIDPLADAHYGDEKLYRKWMSGRELKKGQVLFTTEAPMGNVAQVPDDNGYILSQRTVAFETKEDMMTNDFLAVLLKSPLVFNNLSALSSGGTAKGVSQKSLKGLSITVPLDIDEQQKIGSFFKQLDNTIALHQRKLDLLKEQKKGYLQKMFI</sequence>
<dbReference type="InterPro" id="IPR000055">
    <property type="entry name" value="Restrct_endonuc_typeI_TRD"/>
</dbReference>
<dbReference type="Proteomes" id="UP000218711">
    <property type="component" value="Unassembled WGS sequence"/>
</dbReference>
<name>A0A2A5ST47_LACLC</name>
<dbReference type="PANTHER" id="PTHR30408">
    <property type="entry name" value="TYPE-1 RESTRICTION ENZYME ECOKI SPECIFICITY PROTEIN"/>
    <property type="match status" value="1"/>
</dbReference>
<keyword evidence="4" id="KW-0175">Coiled coil</keyword>
<keyword evidence="3" id="KW-0238">DNA-binding</keyword>
<evidence type="ECO:0000256" key="3">
    <source>
        <dbReference type="ARBA" id="ARBA00023125"/>
    </source>
</evidence>
<gene>
    <name evidence="6" type="ORF">RU92_GL002118</name>
</gene>
<dbReference type="Pfam" id="PF01420">
    <property type="entry name" value="Methylase_S"/>
    <property type="match status" value="2"/>
</dbReference>
<dbReference type="InterPro" id="IPR044946">
    <property type="entry name" value="Restrct_endonuc_typeI_TRD_sf"/>
</dbReference>
<dbReference type="PANTHER" id="PTHR30408:SF12">
    <property type="entry name" value="TYPE I RESTRICTION ENZYME MJAVIII SPECIFICITY SUBUNIT"/>
    <property type="match status" value="1"/>
</dbReference>
<keyword evidence="2" id="KW-0680">Restriction system</keyword>
<accession>A0A2A5ST47</accession>
<feature type="coiled-coil region" evidence="4">
    <location>
        <begin position="164"/>
        <end position="191"/>
    </location>
</feature>
<dbReference type="SUPFAM" id="SSF116734">
    <property type="entry name" value="DNA methylase specificity domain"/>
    <property type="match status" value="2"/>
</dbReference>
<protein>
    <submittedName>
        <fullName evidence="6">Type I site-specific deoxyribonuclease specificity subunit</fullName>
    </submittedName>
</protein>
<evidence type="ECO:0000313" key="7">
    <source>
        <dbReference type="Proteomes" id="UP000218711"/>
    </source>
</evidence>
<feature type="domain" description="Type I restriction modification DNA specificity" evidence="5">
    <location>
        <begin position="23"/>
        <end position="182"/>
    </location>
</feature>
<feature type="domain" description="Type I restriction modification DNA specificity" evidence="5">
    <location>
        <begin position="279"/>
        <end position="395"/>
    </location>
</feature>